<evidence type="ECO:0000256" key="1">
    <source>
        <dbReference type="ARBA" id="ARBA00038069"/>
    </source>
</evidence>
<dbReference type="AlphaFoldDB" id="A0A6A6H263"/>
<evidence type="ECO:0000256" key="2">
    <source>
        <dbReference type="SAM" id="SignalP"/>
    </source>
</evidence>
<keyword evidence="4" id="KW-1185">Reference proteome</keyword>
<dbReference type="GO" id="GO:0004866">
    <property type="term" value="F:endopeptidase inhibitor activity"/>
    <property type="evidence" value="ECO:0007669"/>
    <property type="project" value="TreeGrafter"/>
</dbReference>
<dbReference type="OrthoDB" id="3888684at2759"/>
<feature type="signal peptide" evidence="2">
    <location>
        <begin position="1"/>
        <end position="18"/>
    </location>
</feature>
<sequence>MRYTILSFFVFLVVCALAQTPPLKAVMVSYKQDTPDSILDQAKDAIRQAGGVVTHDFKLIKGFAANAPAEVLNSVQAWGTEHEATIEEDQIVHALGGPS</sequence>
<organism evidence="3 4">
    <name type="scientific">Viridothelium virens</name>
    <name type="common">Speckled blister lichen</name>
    <name type="synonym">Trypethelium virens</name>
    <dbReference type="NCBI Taxonomy" id="1048519"/>
    <lineage>
        <taxon>Eukaryota</taxon>
        <taxon>Fungi</taxon>
        <taxon>Dikarya</taxon>
        <taxon>Ascomycota</taxon>
        <taxon>Pezizomycotina</taxon>
        <taxon>Dothideomycetes</taxon>
        <taxon>Dothideomycetes incertae sedis</taxon>
        <taxon>Trypetheliales</taxon>
        <taxon>Trypetheliaceae</taxon>
        <taxon>Viridothelium</taxon>
    </lineage>
</organism>
<accession>A0A6A6H263</accession>
<proteinExistence type="inferred from homology"/>
<feature type="chain" id="PRO_5025606551" description="Inhibitor I9 domain-containing protein" evidence="2">
    <location>
        <begin position="19"/>
        <end position="99"/>
    </location>
</feature>
<dbReference type="InterPro" id="IPR037045">
    <property type="entry name" value="S8pro/Inhibitor_I9_sf"/>
</dbReference>
<reference evidence="3" key="1">
    <citation type="journal article" date="2020" name="Stud. Mycol.">
        <title>101 Dothideomycetes genomes: a test case for predicting lifestyles and emergence of pathogens.</title>
        <authorList>
            <person name="Haridas S."/>
            <person name="Albert R."/>
            <person name="Binder M."/>
            <person name="Bloem J."/>
            <person name="Labutti K."/>
            <person name="Salamov A."/>
            <person name="Andreopoulos B."/>
            <person name="Baker S."/>
            <person name="Barry K."/>
            <person name="Bills G."/>
            <person name="Bluhm B."/>
            <person name="Cannon C."/>
            <person name="Castanera R."/>
            <person name="Culley D."/>
            <person name="Daum C."/>
            <person name="Ezra D."/>
            <person name="Gonzalez J."/>
            <person name="Henrissat B."/>
            <person name="Kuo A."/>
            <person name="Liang C."/>
            <person name="Lipzen A."/>
            <person name="Lutzoni F."/>
            <person name="Magnuson J."/>
            <person name="Mondo S."/>
            <person name="Nolan M."/>
            <person name="Ohm R."/>
            <person name="Pangilinan J."/>
            <person name="Park H.-J."/>
            <person name="Ramirez L."/>
            <person name="Alfaro M."/>
            <person name="Sun H."/>
            <person name="Tritt A."/>
            <person name="Yoshinaga Y."/>
            <person name="Zwiers L.-H."/>
            <person name="Turgeon B."/>
            <person name="Goodwin S."/>
            <person name="Spatafora J."/>
            <person name="Crous P."/>
            <person name="Grigoriev I."/>
        </authorList>
    </citation>
    <scope>NUCLEOTIDE SEQUENCE</scope>
    <source>
        <strain evidence="3">Tuck. ex Michener</strain>
    </source>
</reference>
<comment type="similarity">
    <text evidence="1">Belongs to the protease inhibitor I9 family.</text>
</comment>
<keyword evidence="2" id="KW-0732">Signal</keyword>
<dbReference type="PANTHER" id="PTHR28288">
    <property type="entry name" value="PROTEASE B INHIBITOR 2"/>
    <property type="match status" value="1"/>
</dbReference>
<dbReference type="EMBL" id="ML991819">
    <property type="protein sequence ID" value="KAF2232062.1"/>
    <property type="molecule type" value="Genomic_DNA"/>
</dbReference>
<evidence type="ECO:0000313" key="4">
    <source>
        <dbReference type="Proteomes" id="UP000800092"/>
    </source>
</evidence>
<dbReference type="PANTHER" id="PTHR28288:SF1">
    <property type="entry name" value="INHIBITOR I9 DOMAIN-CONTAINING PROTEIN"/>
    <property type="match status" value="1"/>
</dbReference>
<evidence type="ECO:0000313" key="3">
    <source>
        <dbReference type="EMBL" id="KAF2232062.1"/>
    </source>
</evidence>
<dbReference type="Proteomes" id="UP000800092">
    <property type="component" value="Unassembled WGS sequence"/>
</dbReference>
<dbReference type="Gene3D" id="3.30.70.80">
    <property type="entry name" value="Peptidase S8 propeptide/proteinase inhibitor I9"/>
    <property type="match status" value="1"/>
</dbReference>
<dbReference type="GO" id="GO:0042144">
    <property type="term" value="P:vacuole fusion, non-autophagic"/>
    <property type="evidence" value="ECO:0007669"/>
    <property type="project" value="TreeGrafter"/>
</dbReference>
<dbReference type="FunFam" id="3.30.70.80:FF:000005">
    <property type="entry name" value="Proteinase inhibitor I2B"/>
    <property type="match status" value="1"/>
</dbReference>
<name>A0A6A6H263_VIRVR</name>
<dbReference type="SUPFAM" id="SSF54897">
    <property type="entry name" value="Protease propeptides/inhibitors"/>
    <property type="match status" value="1"/>
</dbReference>
<dbReference type="InterPro" id="IPR052471">
    <property type="entry name" value="PBI_I9"/>
</dbReference>
<protein>
    <recommendedName>
        <fullName evidence="5">Inhibitor I9 domain-containing protein</fullName>
    </recommendedName>
</protein>
<gene>
    <name evidence="3" type="ORF">EV356DRAFT_578647</name>
</gene>
<evidence type="ECO:0008006" key="5">
    <source>
        <dbReference type="Google" id="ProtNLM"/>
    </source>
</evidence>